<evidence type="ECO:0000313" key="6">
    <source>
        <dbReference type="EnsemblPlants" id="OPUNC02G16700.1"/>
    </source>
</evidence>
<evidence type="ECO:0000256" key="2">
    <source>
        <dbReference type="ARBA" id="ARBA00022771"/>
    </source>
</evidence>
<name>A0A0E0K0H9_ORYPU</name>
<reference evidence="6" key="1">
    <citation type="submission" date="2015-04" db="UniProtKB">
        <authorList>
            <consortium name="EnsemblPlants"/>
        </authorList>
    </citation>
    <scope>IDENTIFICATION</scope>
</reference>
<proteinExistence type="predicted"/>
<evidence type="ECO:0000256" key="4">
    <source>
        <dbReference type="PROSITE-ProRule" id="PRU01343"/>
    </source>
</evidence>
<dbReference type="Gramene" id="OPUNC02G16700.1">
    <property type="protein sequence ID" value="OPUNC02G16700.1"/>
    <property type="gene ID" value="OPUNC02G16700"/>
</dbReference>
<protein>
    <recommendedName>
        <fullName evidence="5">GRF-type domain-containing protein</fullName>
    </recommendedName>
</protein>
<dbReference type="GO" id="GO:0008270">
    <property type="term" value="F:zinc ion binding"/>
    <property type="evidence" value="ECO:0007669"/>
    <property type="project" value="UniProtKB-KW"/>
</dbReference>
<dbReference type="PROSITE" id="PS51999">
    <property type="entry name" value="ZF_GRF"/>
    <property type="match status" value="1"/>
</dbReference>
<keyword evidence="3" id="KW-0862">Zinc</keyword>
<evidence type="ECO:0000259" key="5">
    <source>
        <dbReference type="PROSITE" id="PS51999"/>
    </source>
</evidence>
<dbReference type="Pfam" id="PF06839">
    <property type="entry name" value="Zn_ribbon_GRF"/>
    <property type="match status" value="1"/>
</dbReference>
<reference evidence="6" key="2">
    <citation type="submission" date="2018-05" db="EMBL/GenBank/DDBJ databases">
        <title>OpunRS2 (Oryza punctata Reference Sequence Version 2).</title>
        <authorList>
            <person name="Zhang J."/>
            <person name="Kudrna D."/>
            <person name="Lee S."/>
            <person name="Talag J."/>
            <person name="Welchert J."/>
            <person name="Wing R.A."/>
        </authorList>
    </citation>
    <scope>NUCLEOTIDE SEQUENCE [LARGE SCALE GENOMIC DNA]</scope>
</reference>
<feature type="domain" description="GRF-type" evidence="5">
    <location>
        <begin position="7"/>
        <end position="51"/>
    </location>
</feature>
<dbReference type="InterPro" id="IPR010666">
    <property type="entry name" value="Znf_GRF"/>
</dbReference>
<keyword evidence="7" id="KW-1185">Reference proteome</keyword>
<evidence type="ECO:0000256" key="1">
    <source>
        <dbReference type="ARBA" id="ARBA00022723"/>
    </source>
</evidence>
<keyword evidence="2 4" id="KW-0863">Zinc-finger</keyword>
<keyword evidence="1" id="KW-0479">Metal-binding</keyword>
<dbReference type="HOGENOM" id="CLU_2531365_0_0_1"/>
<accession>A0A0E0K0H9</accession>
<dbReference type="Proteomes" id="UP000026962">
    <property type="component" value="Chromosome 2"/>
</dbReference>
<evidence type="ECO:0000256" key="3">
    <source>
        <dbReference type="ARBA" id="ARBA00022833"/>
    </source>
</evidence>
<sequence>MGDRPLCVYGDRCILKTSLTVETRDRRFFQCTNIDQIYRTVCNFIDWVDTENPQNDGTRRYSRSETRSNYLRRISMKSELLQKL</sequence>
<evidence type="ECO:0000313" key="7">
    <source>
        <dbReference type="Proteomes" id="UP000026962"/>
    </source>
</evidence>
<dbReference type="AlphaFoldDB" id="A0A0E0K0H9"/>
<organism evidence="6">
    <name type="scientific">Oryza punctata</name>
    <name type="common">Red rice</name>
    <dbReference type="NCBI Taxonomy" id="4537"/>
    <lineage>
        <taxon>Eukaryota</taxon>
        <taxon>Viridiplantae</taxon>
        <taxon>Streptophyta</taxon>
        <taxon>Embryophyta</taxon>
        <taxon>Tracheophyta</taxon>
        <taxon>Spermatophyta</taxon>
        <taxon>Magnoliopsida</taxon>
        <taxon>Liliopsida</taxon>
        <taxon>Poales</taxon>
        <taxon>Poaceae</taxon>
        <taxon>BOP clade</taxon>
        <taxon>Oryzoideae</taxon>
        <taxon>Oryzeae</taxon>
        <taxon>Oryzinae</taxon>
        <taxon>Oryza</taxon>
    </lineage>
</organism>
<dbReference type="EnsemblPlants" id="OPUNC02G16700.1">
    <property type="protein sequence ID" value="OPUNC02G16700.1"/>
    <property type="gene ID" value="OPUNC02G16700"/>
</dbReference>